<dbReference type="SUPFAM" id="SSF55620">
    <property type="entry name" value="Tetrahydrobiopterin biosynthesis enzymes-like"/>
    <property type="match status" value="1"/>
</dbReference>
<name>A0A222N0D5_9BACT</name>
<comment type="subcellular location">
    <subcellularLocation>
        <location evidence="5">Cytoplasm</location>
    </subcellularLocation>
</comment>
<keyword evidence="1 5" id="KW-0963">Cytoplasm</keyword>
<dbReference type="PANTHER" id="PTHR34354">
    <property type="entry name" value="NADPH-DEPENDENT 7-CYANO-7-DEAZAGUANINE REDUCTASE"/>
    <property type="match status" value="1"/>
</dbReference>
<dbReference type="InterPro" id="IPR029500">
    <property type="entry name" value="QueF"/>
</dbReference>
<dbReference type="Pfam" id="PF14489">
    <property type="entry name" value="QueF"/>
    <property type="match status" value="1"/>
</dbReference>
<keyword evidence="4 5" id="KW-0560">Oxidoreductase</keyword>
<feature type="active site" description="Proton donor" evidence="5">
    <location>
        <position position="48"/>
    </location>
</feature>
<proteinExistence type="inferred from homology"/>
<gene>
    <name evidence="5 6" type="primary">queF</name>
    <name evidence="6" type="ORF">CAV_1705</name>
</gene>
<dbReference type="EC" id="1.7.1.13" evidence="5"/>
<feature type="binding site" evidence="5">
    <location>
        <begin position="63"/>
        <end position="65"/>
    </location>
    <ligand>
        <name>substrate</name>
    </ligand>
</feature>
<evidence type="ECO:0000256" key="5">
    <source>
        <dbReference type="HAMAP-Rule" id="MF_00818"/>
    </source>
</evidence>
<dbReference type="AlphaFoldDB" id="A0A222N0D5"/>
<comment type="pathway">
    <text evidence="5">tRNA modification; tRNA-queuosine biosynthesis.</text>
</comment>
<dbReference type="EMBL" id="CP022347">
    <property type="protein sequence ID" value="ASQ31296.1"/>
    <property type="molecule type" value="Genomic_DNA"/>
</dbReference>
<keyword evidence="3 5" id="KW-0521">NADP</keyword>
<comment type="catalytic activity">
    <reaction evidence="5">
        <text>7-aminomethyl-7-carbaguanine + 2 NADP(+) = 7-cyano-7-carbaguanine + 2 NADPH + 3 H(+)</text>
        <dbReference type="Rhea" id="RHEA:13409"/>
        <dbReference type="ChEBI" id="CHEBI:15378"/>
        <dbReference type="ChEBI" id="CHEBI:45075"/>
        <dbReference type="ChEBI" id="CHEBI:57783"/>
        <dbReference type="ChEBI" id="CHEBI:58349"/>
        <dbReference type="ChEBI" id="CHEBI:58703"/>
        <dbReference type="EC" id="1.7.1.13"/>
    </reaction>
</comment>
<keyword evidence="7" id="KW-1185">Reference proteome</keyword>
<evidence type="ECO:0000313" key="6">
    <source>
        <dbReference type="EMBL" id="ASQ31296.1"/>
    </source>
</evidence>
<accession>A0A222N0D5</accession>
<evidence type="ECO:0000256" key="3">
    <source>
        <dbReference type="ARBA" id="ARBA00022857"/>
    </source>
</evidence>
<protein>
    <recommendedName>
        <fullName evidence="5">NADPH-dependent 7-cyano-7-deazaguanine reductase</fullName>
        <ecNumber evidence="5">1.7.1.13</ecNumber>
    </recommendedName>
    <alternativeName>
        <fullName evidence="5">7-cyano-7-carbaguanine reductase</fullName>
    </alternativeName>
    <alternativeName>
        <fullName evidence="5">NADPH-dependent nitrile oxidoreductase</fullName>
    </alternativeName>
    <alternativeName>
        <fullName evidence="5">PreQ(0) reductase</fullName>
    </alternativeName>
</protein>
<dbReference type="Gene3D" id="3.30.1130.10">
    <property type="match status" value="1"/>
</dbReference>
<dbReference type="InterPro" id="IPR043133">
    <property type="entry name" value="GTP-CH-I_C/QueF"/>
</dbReference>
<dbReference type="KEGG" id="cavi:CAV_1705"/>
<comment type="similarity">
    <text evidence="5">Belongs to the GTP cyclohydrolase I family. QueF type 1 subfamily.</text>
</comment>
<dbReference type="PANTHER" id="PTHR34354:SF1">
    <property type="entry name" value="NADPH-DEPENDENT 7-CYANO-7-DEAZAGUANINE REDUCTASE"/>
    <property type="match status" value="1"/>
</dbReference>
<dbReference type="NCBIfam" id="TIGR03139">
    <property type="entry name" value="QueF-II"/>
    <property type="match status" value="1"/>
</dbReference>
<comment type="function">
    <text evidence="5">Catalyzes the NADPH-dependent reduction of 7-cyano-7-deazaguanine (preQ0) to 7-aminomethyl-7-deazaguanine (preQ1).</text>
</comment>
<dbReference type="GO" id="GO:0008616">
    <property type="term" value="P:tRNA queuosine(34) biosynthetic process"/>
    <property type="evidence" value="ECO:0007669"/>
    <property type="project" value="UniProtKB-UniRule"/>
</dbReference>
<dbReference type="InterPro" id="IPR050084">
    <property type="entry name" value="NADPH_dep_7-cyano-7-deazaG_red"/>
</dbReference>
<keyword evidence="2 5" id="KW-0671">Queuosine biosynthesis</keyword>
<dbReference type="Proteomes" id="UP000201169">
    <property type="component" value="Chromosome"/>
</dbReference>
<dbReference type="HAMAP" id="MF_00818">
    <property type="entry name" value="QueF_type1"/>
    <property type="match status" value="1"/>
</dbReference>
<feature type="active site" description="Thioimide intermediate" evidence="5">
    <location>
        <position position="41"/>
    </location>
</feature>
<evidence type="ECO:0000256" key="1">
    <source>
        <dbReference type="ARBA" id="ARBA00022490"/>
    </source>
</evidence>
<evidence type="ECO:0000313" key="7">
    <source>
        <dbReference type="Proteomes" id="UP000201169"/>
    </source>
</evidence>
<evidence type="ECO:0000256" key="2">
    <source>
        <dbReference type="ARBA" id="ARBA00022785"/>
    </source>
</evidence>
<sequence length="128" mass="15047">MRYGEKEIKEFDVDKDLELWENKAENDYLVKITLPEFACLCPRSGYPDFATLKLEYIPDKFIVELKAIKIYINSFMYKHISHEASVNEIYSTLKNKLKPKYIKLVAEFNPRGNVYTSIECRSDLVVPK</sequence>
<dbReference type="RefSeq" id="WP_094324433.1">
    <property type="nucleotide sequence ID" value="NZ_CP022347.1"/>
</dbReference>
<dbReference type="InterPro" id="IPR016856">
    <property type="entry name" value="QueF_type1"/>
</dbReference>
<dbReference type="GO" id="GO:0005737">
    <property type="term" value="C:cytoplasm"/>
    <property type="evidence" value="ECO:0007669"/>
    <property type="project" value="UniProtKB-SubCell"/>
</dbReference>
<dbReference type="PIRSF" id="PIRSF027377">
    <property type="entry name" value="Nitrile_oxidored_QueF"/>
    <property type="match status" value="1"/>
</dbReference>
<dbReference type="GO" id="GO:0033739">
    <property type="term" value="F:preQ1 synthase activity"/>
    <property type="evidence" value="ECO:0007669"/>
    <property type="project" value="UniProtKB-UniRule"/>
</dbReference>
<evidence type="ECO:0000256" key="4">
    <source>
        <dbReference type="ARBA" id="ARBA00023002"/>
    </source>
</evidence>
<dbReference type="UniPathway" id="UPA00392"/>
<dbReference type="OrthoDB" id="9789995at2"/>
<reference evidence="6 7" key="1">
    <citation type="submission" date="2017-07" db="EMBL/GenBank/DDBJ databases">
        <title>Analysis of two Campylobacter avium genomes and identification of a novel hippuricase gene.</title>
        <authorList>
            <person name="Miller W.G."/>
            <person name="Chapman M.H."/>
            <person name="Yee E."/>
            <person name="Revez J."/>
            <person name="Bono J.L."/>
            <person name="Rossi M."/>
        </authorList>
    </citation>
    <scope>NUCLEOTIDE SEQUENCE [LARGE SCALE GENOMIC DNA]</scope>
    <source>
        <strain evidence="6 7">LMG 24591</strain>
    </source>
</reference>
<feature type="binding site" evidence="5">
    <location>
        <begin position="82"/>
        <end position="83"/>
    </location>
    <ligand>
        <name>substrate</name>
    </ligand>
</feature>
<organism evidence="6 7">
    <name type="scientific">Campylobacter avium LMG 24591</name>
    <dbReference type="NCBI Taxonomy" id="522484"/>
    <lineage>
        <taxon>Bacteria</taxon>
        <taxon>Pseudomonadati</taxon>
        <taxon>Campylobacterota</taxon>
        <taxon>Epsilonproteobacteria</taxon>
        <taxon>Campylobacterales</taxon>
        <taxon>Campylobacteraceae</taxon>
        <taxon>Campylobacter</taxon>
    </lineage>
</organism>